<comment type="caution">
    <text evidence="2">The sequence shown here is derived from an EMBL/GenBank/DDBJ whole genome shotgun (WGS) entry which is preliminary data.</text>
</comment>
<keyword evidence="3" id="KW-1185">Reference proteome</keyword>
<name>A0A316FA78_9GAMM</name>
<evidence type="ECO:0000313" key="2">
    <source>
        <dbReference type="EMBL" id="PWK43604.1"/>
    </source>
</evidence>
<reference evidence="2 3" key="1">
    <citation type="submission" date="2018-05" db="EMBL/GenBank/DDBJ databases">
        <title>Genomic Encyclopedia of Type Strains, Phase IV (KMG-IV): sequencing the most valuable type-strain genomes for metagenomic binning, comparative biology and taxonomic classification.</title>
        <authorList>
            <person name="Goeker M."/>
        </authorList>
    </citation>
    <scope>NUCLEOTIDE SEQUENCE [LARGE SCALE GENOMIC DNA]</scope>
    <source>
        <strain evidence="2 3">DSM 25350</strain>
    </source>
</reference>
<evidence type="ECO:0008006" key="4">
    <source>
        <dbReference type="Google" id="ProtNLM"/>
    </source>
</evidence>
<sequence length="174" mass="19909">MFKYIALFLVLSLHLTVSAGDKLIPELEKFRPFIGKTYRGEFDSSTPDKRVIDVSRWERHLNGQAIRIEHSINNGEYGGETIIFYDKAKRKLRYFYFTTAGFYTEADVTFNGKTMISREKVTGNDNGVTEVKSKAWIQQDGSIKTQAHYLKNGEWVKGHGAVYQVAPDAEVIFQ</sequence>
<proteinExistence type="predicted"/>
<feature type="signal peptide" evidence="1">
    <location>
        <begin position="1"/>
        <end position="19"/>
    </location>
</feature>
<keyword evidence="1" id="KW-0732">Signal</keyword>
<protein>
    <recommendedName>
        <fullName evidence="4">MORN repeat protein</fullName>
    </recommendedName>
</protein>
<gene>
    <name evidence="2" type="ORF">C8D97_11618</name>
</gene>
<feature type="chain" id="PRO_5016358615" description="MORN repeat protein" evidence="1">
    <location>
        <begin position="20"/>
        <end position="174"/>
    </location>
</feature>
<accession>A0A316FA78</accession>
<dbReference type="RefSeq" id="WP_109765039.1">
    <property type="nucleotide sequence ID" value="NZ_QGGU01000016.1"/>
</dbReference>
<evidence type="ECO:0000313" key="3">
    <source>
        <dbReference type="Proteomes" id="UP000245790"/>
    </source>
</evidence>
<dbReference type="OrthoDB" id="7351136at2"/>
<dbReference type="EMBL" id="QGGU01000016">
    <property type="protein sequence ID" value="PWK43604.1"/>
    <property type="molecule type" value="Genomic_DNA"/>
</dbReference>
<evidence type="ECO:0000256" key="1">
    <source>
        <dbReference type="SAM" id="SignalP"/>
    </source>
</evidence>
<dbReference type="Proteomes" id="UP000245790">
    <property type="component" value="Unassembled WGS sequence"/>
</dbReference>
<organism evidence="2 3">
    <name type="scientific">Pleionea mediterranea</name>
    <dbReference type="NCBI Taxonomy" id="523701"/>
    <lineage>
        <taxon>Bacteria</taxon>
        <taxon>Pseudomonadati</taxon>
        <taxon>Pseudomonadota</taxon>
        <taxon>Gammaproteobacteria</taxon>
        <taxon>Oceanospirillales</taxon>
        <taxon>Pleioneaceae</taxon>
        <taxon>Pleionea</taxon>
    </lineage>
</organism>
<dbReference type="AlphaFoldDB" id="A0A316FA78"/>